<organism evidence="1 2">
    <name type="scientific">Eumeta variegata</name>
    <name type="common">Bagworm moth</name>
    <name type="synonym">Eumeta japonica</name>
    <dbReference type="NCBI Taxonomy" id="151549"/>
    <lineage>
        <taxon>Eukaryota</taxon>
        <taxon>Metazoa</taxon>
        <taxon>Ecdysozoa</taxon>
        <taxon>Arthropoda</taxon>
        <taxon>Hexapoda</taxon>
        <taxon>Insecta</taxon>
        <taxon>Pterygota</taxon>
        <taxon>Neoptera</taxon>
        <taxon>Endopterygota</taxon>
        <taxon>Lepidoptera</taxon>
        <taxon>Glossata</taxon>
        <taxon>Ditrysia</taxon>
        <taxon>Tineoidea</taxon>
        <taxon>Psychidae</taxon>
        <taxon>Oiketicinae</taxon>
        <taxon>Eumeta</taxon>
    </lineage>
</organism>
<comment type="caution">
    <text evidence="1">The sequence shown here is derived from an EMBL/GenBank/DDBJ whole genome shotgun (WGS) entry which is preliminary data.</text>
</comment>
<sequence>MFARRFRLRPCRIAIRVPRAPLYSDFVSLIYHTTRPTRRAVVASRYPTWCAAGASNYGRALSRLPQWTANALKTYSRSTVTSISLGILRCTVHLLLQPTSLILPSTSKWKSIPTPIGSPPNGPPSFVCHRNLAPICGATILMT</sequence>
<accession>A0A4C1Z3X1</accession>
<name>A0A4C1Z3X1_EUMVA</name>
<gene>
    <name evidence="1" type="ORF">EVAR_52468_1</name>
</gene>
<dbReference type="AlphaFoldDB" id="A0A4C1Z3X1"/>
<keyword evidence="2" id="KW-1185">Reference proteome</keyword>
<proteinExistence type="predicted"/>
<reference evidence="1 2" key="1">
    <citation type="journal article" date="2019" name="Commun. Biol.">
        <title>The bagworm genome reveals a unique fibroin gene that provides high tensile strength.</title>
        <authorList>
            <person name="Kono N."/>
            <person name="Nakamura H."/>
            <person name="Ohtoshi R."/>
            <person name="Tomita M."/>
            <person name="Numata K."/>
            <person name="Arakawa K."/>
        </authorList>
    </citation>
    <scope>NUCLEOTIDE SEQUENCE [LARGE SCALE GENOMIC DNA]</scope>
</reference>
<dbReference type="EMBL" id="BGZK01001518">
    <property type="protein sequence ID" value="GBP81569.1"/>
    <property type="molecule type" value="Genomic_DNA"/>
</dbReference>
<evidence type="ECO:0000313" key="1">
    <source>
        <dbReference type="EMBL" id="GBP81569.1"/>
    </source>
</evidence>
<evidence type="ECO:0000313" key="2">
    <source>
        <dbReference type="Proteomes" id="UP000299102"/>
    </source>
</evidence>
<protein>
    <submittedName>
        <fullName evidence="1">Uncharacterized protein</fullName>
    </submittedName>
</protein>
<dbReference type="Proteomes" id="UP000299102">
    <property type="component" value="Unassembled WGS sequence"/>
</dbReference>